<name>A0ACC0A168_CATRO</name>
<reference evidence="2" key="1">
    <citation type="journal article" date="2023" name="Nat. Plants">
        <title>Single-cell RNA sequencing provides a high-resolution roadmap for understanding the multicellular compartmentation of specialized metabolism.</title>
        <authorList>
            <person name="Sun S."/>
            <person name="Shen X."/>
            <person name="Li Y."/>
            <person name="Li Y."/>
            <person name="Wang S."/>
            <person name="Li R."/>
            <person name="Zhang H."/>
            <person name="Shen G."/>
            <person name="Guo B."/>
            <person name="Wei J."/>
            <person name="Xu J."/>
            <person name="St-Pierre B."/>
            <person name="Chen S."/>
            <person name="Sun C."/>
        </authorList>
    </citation>
    <scope>NUCLEOTIDE SEQUENCE [LARGE SCALE GENOMIC DNA]</scope>
</reference>
<evidence type="ECO:0000313" key="1">
    <source>
        <dbReference type="EMBL" id="KAI5654306.1"/>
    </source>
</evidence>
<keyword evidence="2" id="KW-1185">Reference proteome</keyword>
<gene>
    <name evidence="1" type="ORF">M9H77_31493</name>
</gene>
<comment type="caution">
    <text evidence="1">The sequence shown here is derived from an EMBL/GenBank/DDBJ whole genome shotgun (WGS) entry which is preliminary data.</text>
</comment>
<accession>A0ACC0A168</accession>
<organism evidence="1 2">
    <name type="scientific">Catharanthus roseus</name>
    <name type="common">Madagascar periwinkle</name>
    <name type="synonym">Vinca rosea</name>
    <dbReference type="NCBI Taxonomy" id="4058"/>
    <lineage>
        <taxon>Eukaryota</taxon>
        <taxon>Viridiplantae</taxon>
        <taxon>Streptophyta</taxon>
        <taxon>Embryophyta</taxon>
        <taxon>Tracheophyta</taxon>
        <taxon>Spermatophyta</taxon>
        <taxon>Magnoliopsida</taxon>
        <taxon>eudicotyledons</taxon>
        <taxon>Gunneridae</taxon>
        <taxon>Pentapetalae</taxon>
        <taxon>asterids</taxon>
        <taxon>lamiids</taxon>
        <taxon>Gentianales</taxon>
        <taxon>Apocynaceae</taxon>
        <taxon>Rauvolfioideae</taxon>
        <taxon>Vinceae</taxon>
        <taxon>Catharanthinae</taxon>
        <taxon>Catharanthus</taxon>
    </lineage>
</organism>
<proteinExistence type="predicted"/>
<evidence type="ECO:0000313" key="2">
    <source>
        <dbReference type="Proteomes" id="UP001060085"/>
    </source>
</evidence>
<dbReference type="Proteomes" id="UP001060085">
    <property type="component" value="Linkage Group LG07"/>
</dbReference>
<dbReference type="EMBL" id="CM044707">
    <property type="protein sequence ID" value="KAI5654306.1"/>
    <property type="molecule type" value="Genomic_DNA"/>
</dbReference>
<sequence length="325" mass="38356">MDTTHPIRVVLFWNLEHARDMYSPYFTEKAKKTWIFTRMVTHDQLVRKILKHQGMDPNFWHVYLWTVRPDISKDRIHVLVEFELIQSQTFSEMVSDKPSMLYPNVEEDDEEDDSAYEEYDVSSESDNDNNPNDEEYDISTPSSQWFSNTLYDYTSSRAFLDMGSGEQIDDLIESSTIRLQDWNDAMIDLQLGIRFVDKIQAISAVQKWSIRTGREFKVVKRTHMPCSSSSKQASKYDFKIYFKININILLPTIPRSLSRTLSKKCKYYFKQVVRTRGRVVTNGKNIHCLMLMCRTYIREKLIDEHTNPIFIRLGTRTFGEMLLTI</sequence>
<protein>
    <submittedName>
        <fullName evidence="1">Uncharacterized protein</fullName>
    </submittedName>
</protein>